<reference evidence="5 6" key="1">
    <citation type="submission" date="2015-11" db="EMBL/GenBank/DDBJ databases">
        <title>Genomic analysis of 38 Legionella species identifies large and diverse effector repertoires.</title>
        <authorList>
            <person name="Burstein D."/>
            <person name="Amaro F."/>
            <person name="Zusman T."/>
            <person name="Lifshitz Z."/>
            <person name="Cohen O."/>
            <person name="Gilbert J.A."/>
            <person name="Pupko T."/>
            <person name="Shuman H.A."/>
            <person name="Segal G."/>
        </authorList>
    </citation>
    <scope>NUCLEOTIDE SEQUENCE [LARGE SCALE GENOMIC DNA]</scope>
    <source>
        <strain evidence="5 6">ATCC 49180</strain>
    </source>
</reference>
<dbReference type="STRING" id="40335.Ltuc_0956"/>
<name>A0A0W0ZVC1_9GAMM</name>
<feature type="transmembrane region" description="Helical" evidence="3">
    <location>
        <begin position="418"/>
        <end position="441"/>
    </location>
</feature>
<keyword evidence="1" id="KW-0175">Coiled coil</keyword>
<evidence type="ECO:0000256" key="3">
    <source>
        <dbReference type="SAM" id="Phobius"/>
    </source>
</evidence>
<feature type="compositionally biased region" description="Basic and acidic residues" evidence="2">
    <location>
        <begin position="154"/>
        <end position="181"/>
    </location>
</feature>
<evidence type="ECO:0000256" key="2">
    <source>
        <dbReference type="SAM" id="MobiDB-lite"/>
    </source>
</evidence>
<evidence type="ECO:0000313" key="6">
    <source>
        <dbReference type="Proteomes" id="UP000054693"/>
    </source>
</evidence>
<organism evidence="5 6">
    <name type="scientific">Legionella tucsonensis</name>
    <dbReference type="NCBI Taxonomy" id="40335"/>
    <lineage>
        <taxon>Bacteria</taxon>
        <taxon>Pseudomonadati</taxon>
        <taxon>Pseudomonadota</taxon>
        <taxon>Gammaproteobacteria</taxon>
        <taxon>Legionellales</taxon>
        <taxon>Legionellaceae</taxon>
        <taxon>Legionella</taxon>
    </lineage>
</organism>
<dbReference type="OrthoDB" id="5654034at2"/>
<dbReference type="InterPro" id="IPR041357">
    <property type="entry name" value="LegC3_N_Legionellaceae"/>
</dbReference>
<evidence type="ECO:0000313" key="5">
    <source>
        <dbReference type="EMBL" id="KTD73109.1"/>
    </source>
</evidence>
<evidence type="ECO:0000256" key="1">
    <source>
        <dbReference type="SAM" id="Coils"/>
    </source>
</evidence>
<feature type="compositionally biased region" description="Basic residues" evidence="2">
    <location>
        <begin position="182"/>
        <end position="192"/>
    </location>
</feature>
<dbReference type="EMBL" id="LNZA01000001">
    <property type="protein sequence ID" value="KTD73109.1"/>
    <property type="molecule type" value="Genomic_DNA"/>
</dbReference>
<accession>A0A0W0ZVC1</accession>
<feature type="coiled-coil region" evidence="1">
    <location>
        <begin position="70"/>
        <end position="135"/>
    </location>
</feature>
<comment type="caution">
    <text evidence="5">The sequence shown here is derived from an EMBL/GenBank/DDBJ whole genome shotgun (WGS) entry which is preliminary data.</text>
</comment>
<keyword evidence="6" id="KW-1185">Reference proteome</keyword>
<dbReference type="RefSeq" id="WP_058520181.1">
    <property type="nucleotide sequence ID" value="NZ_CAAAIP010000001.1"/>
</dbReference>
<proteinExistence type="predicted"/>
<keyword evidence="3" id="KW-0472">Membrane</keyword>
<feature type="domain" description="LegC3 N-terminal Legionellaceae" evidence="4">
    <location>
        <begin position="1"/>
        <end position="162"/>
    </location>
</feature>
<evidence type="ECO:0000259" key="4">
    <source>
        <dbReference type="Pfam" id="PF18654"/>
    </source>
</evidence>
<sequence>MSLSTLNLELSVEQITDKYIESSNYFILRNSCINSSPIPFVTSEIKDQLSYILQVDQQESASHLTLAACKKQSQYDLDEQKRDYQESEDDSLLDTHLYFQLELIQEKIRSIETEIQQDNENIHCIQTRIKNIEEDEKTHHHHSHPETVDTVSKTSHEHPHPETVEQRDDKTHTHPEDDSHLKTPHAHSRVQHMHPETNLELQKNTLTKELSSLQKVLKSDQLRHQQLTESYDRVRENLLELTEKRQQRQMRAEVRNKRAVARLTDDPALLQLSEENRHLLKEAIETEHKKLHQKKEQLMQRAIEISYQTYLTRLEIYLQSTVSRNYQENEALKQIIQFMREYLLIIAEEQKIRLTRNNTFLEKEKIVKDKSQTEKKVEQLKQSNPALALQNISLGKENEQLEISIQERGSYKNTLLKIGLFFFLLSAGGACTGVTVAGGILAVTALFMVPAAVLAVIMLSLFIAALIYTIKNSIDSNQLTKNQTIIKDNIATISQQDSEMMLLESQILPELAKKISEAEHNLSMLDKSIERLHQHAELKLNTAKQVTVQFPSSQLPFIGQTSQRTHQDTYQNSIKTPTPFIDDLTERNAFTHQ</sequence>
<feature type="coiled-coil region" evidence="1">
    <location>
        <begin position="269"/>
        <end position="301"/>
    </location>
</feature>
<protein>
    <submittedName>
        <fullName evidence="5">Substrate of the Dot/Icm secretion system</fullName>
    </submittedName>
</protein>
<feature type="region of interest" description="Disordered" evidence="2">
    <location>
        <begin position="135"/>
        <end position="192"/>
    </location>
</feature>
<dbReference type="Pfam" id="PF18654">
    <property type="entry name" value="LegC3_N"/>
    <property type="match status" value="2"/>
</dbReference>
<keyword evidence="3" id="KW-1133">Transmembrane helix</keyword>
<feature type="domain" description="LegC3 N-terminal Legionellaceae" evidence="4">
    <location>
        <begin position="187"/>
        <end position="343"/>
    </location>
</feature>
<keyword evidence="3" id="KW-0812">Transmembrane</keyword>
<feature type="coiled-coil region" evidence="1">
    <location>
        <begin position="344"/>
        <end position="383"/>
    </location>
</feature>
<dbReference type="AlphaFoldDB" id="A0A0W0ZVC1"/>
<feature type="transmembrane region" description="Helical" evidence="3">
    <location>
        <begin position="447"/>
        <end position="470"/>
    </location>
</feature>
<gene>
    <name evidence="5" type="primary">pieE</name>
    <name evidence="5" type="ORF">Ltuc_0956</name>
</gene>
<feature type="coiled-coil region" evidence="1">
    <location>
        <begin position="196"/>
        <end position="244"/>
    </location>
</feature>
<dbReference type="PATRIC" id="fig|40335.7.peg.1008"/>
<dbReference type="Proteomes" id="UP000054693">
    <property type="component" value="Unassembled WGS sequence"/>
</dbReference>